<sequence length="99" mass="10201">MDGGGERQRSIRHCPLNTLSSSAMSYVIAGRTIPKYVISLSTFGAVGALAVLGSGGKKADAGAKHDAAPAFSSSSKDEEDFIKNFVAEAEKADTSGAKH</sequence>
<dbReference type="PANTHER" id="PTHR28074">
    <property type="entry name" value="ATP SYNTHASE SUBUNIT K, MITOCHONDRIAL"/>
    <property type="match status" value="1"/>
</dbReference>
<evidence type="ECO:0000256" key="3">
    <source>
        <dbReference type="ARBA" id="ARBA00023136"/>
    </source>
</evidence>
<keyword evidence="5" id="KW-1185">Reference proteome</keyword>
<organism evidence="4 5">
    <name type="scientific">Exidia glandulosa HHB12029</name>
    <dbReference type="NCBI Taxonomy" id="1314781"/>
    <lineage>
        <taxon>Eukaryota</taxon>
        <taxon>Fungi</taxon>
        <taxon>Dikarya</taxon>
        <taxon>Basidiomycota</taxon>
        <taxon>Agaricomycotina</taxon>
        <taxon>Agaricomycetes</taxon>
        <taxon>Auriculariales</taxon>
        <taxon>Exidiaceae</taxon>
        <taxon>Exidia</taxon>
    </lineage>
</organism>
<dbReference type="InterPro" id="IPR021278">
    <property type="entry name" value="ATP19"/>
</dbReference>
<dbReference type="InParanoid" id="A0A165MP05"/>
<accession>A0A165MP05</accession>
<protein>
    <recommendedName>
        <fullName evidence="6">ATP synthase subunit K, mitochondrial</fullName>
    </recommendedName>
</protein>
<evidence type="ECO:0008006" key="6">
    <source>
        <dbReference type="Google" id="ProtNLM"/>
    </source>
</evidence>
<evidence type="ECO:0000313" key="5">
    <source>
        <dbReference type="Proteomes" id="UP000077266"/>
    </source>
</evidence>
<dbReference type="GO" id="GO:0031966">
    <property type="term" value="C:mitochondrial membrane"/>
    <property type="evidence" value="ECO:0007669"/>
    <property type="project" value="UniProtKB-SubCell"/>
</dbReference>
<dbReference type="EMBL" id="KV425908">
    <property type="protein sequence ID" value="KZV99545.1"/>
    <property type="molecule type" value="Genomic_DNA"/>
</dbReference>
<evidence type="ECO:0000256" key="2">
    <source>
        <dbReference type="ARBA" id="ARBA00023128"/>
    </source>
</evidence>
<dbReference type="AlphaFoldDB" id="A0A165MP05"/>
<evidence type="ECO:0000313" key="4">
    <source>
        <dbReference type="EMBL" id="KZV99545.1"/>
    </source>
</evidence>
<comment type="subcellular location">
    <subcellularLocation>
        <location evidence="1">Mitochondrion membrane</location>
    </subcellularLocation>
</comment>
<dbReference type="PANTHER" id="PTHR28074:SF1">
    <property type="entry name" value="ATP SYNTHASE SUBUNIT K, MITOCHONDRIAL"/>
    <property type="match status" value="1"/>
</dbReference>
<keyword evidence="3" id="KW-0472">Membrane</keyword>
<gene>
    <name evidence="4" type="ORF">EXIGLDRAFT_762424</name>
</gene>
<dbReference type="OrthoDB" id="2094445at2759"/>
<proteinExistence type="predicted"/>
<evidence type="ECO:0000256" key="1">
    <source>
        <dbReference type="ARBA" id="ARBA00004325"/>
    </source>
</evidence>
<dbReference type="GO" id="GO:0015986">
    <property type="term" value="P:proton motive force-driven ATP synthesis"/>
    <property type="evidence" value="ECO:0007669"/>
    <property type="project" value="TreeGrafter"/>
</dbReference>
<reference evidence="4 5" key="1">
    <citation type="journal article" date="2016" name="Mol. Biol. Evol.">
        <title>Comparative Genomics of Early-Diverging Mushroom-Forming Fungi Provides Insights into the Origins of Lignocellulose Decay Capabilities.</title>
        <authorList>
            <person name="Nagy L.G."/>
            <person name="Riley R."/>
            <person name="Tritt A."/>
            <person name="Adam C."/>
            <person name="Daum C."/>
            <person name="Floudas D."/>
            <person name="Sun H."/>
            <person name="Yadav J.S."/>
            <person name="Pangilinan J."/>
            <person name="Larsson K.H."/>
            <person name="Matsuura K."/>
            <person name="Barry K."/>
            <person name="Labutti K."/>
            <person name="Kuo R."/>
            <person name="Ohm R.A."/>
            <person name="Bhattacharya S.S."/>
            <person name="Shirouzu T."/>
            <person name="Yoshinaga Y."/>
            <person name="Martin F.M."/>
            <person name="Grigoriev I.V."/>
            <person name="Hibbett D.S."/>
        </authorList>
    </citation>
    <scope>NUCLEOTIDE SEQUENCE [LARGE SCALE GENOMIC DNA]</scope>
    <source>
        <strain evidence="4 5">HHB12029</strain>
    </source>
</reference>
<name>A0A165MP05_EXIGL</name>
<dbReference type="Proteomes" id="UP000077266">
    <property type="component" value="Unassembled WGS sequence"/>
</dbReference>
<keyword evidence="2" id="KW-0496">Mitochondrion</keyword>
<dbReference type="Pfam" id="PF11022">
    <property type="entry name" value="ATP19"/>
    <property type="match status" value="1"/>
</dbReference>